<feature type="transmembrane region" description="Helical" evidence="8">
    <location>
        <begin position="6"/>
        <end position="25"/>
    </location>
</feature>
<name>A0A7Y4L8A4_9BURK</name>
<reference evidence="9 10" key="1">
    <citation type="submission" date="2020-05" db="EMBL/GenBank/DDBJ databases">
        <authorList>
            <person name="Niu N."/>
        </authorList>
    </citation>
    <scope>NUCLEOTIDE SEQUENCE [LARGE SCALE GENOMIC DNA]</scope>
    <source>
        <strain evidence="9 10">LMG10982</strain>
    </source>
</reference>
<keyword evidence="7 8" id="KW-0472">Membrane</keyword>
<keyword evidence="5 8" id="KW-0812">Transmembrane</keyword>
<evidence type="ECO:0000256" key="2">
    <source>
        <dbReference type="ARBA" id="ARBA00010145"/>
    </source>
</evidence>
<keyword evidence="6 8" id="KW-1133">Transmembrane helix</keyword>
<dbReference type="GO" id="GO:0055085">
    <property type="term" value="P:transmembrane transport"/>
    <property type="evidence" value="ECO:0007669"/>
    <property type="project" value="InterPro"/>
</dbReference>
<proteinExistence type="inferred from homology"/>
<dbReference type="Pfam" id="PF03547">
    <property type="entry name" value="Mem_trans"/>
    <property type="match status" value="1"/>
</dbReference>
<feature type="transmembrane region" description="Helical" evidence="8">
    <location>
        <begin position="122"/>
        <end position="144"/>
    </location>
</feature>
<dbReference type="Proteomes" id="UP000541421">
    <property type="component" value="Unassembled WGS sequence"/>
</dbReference>
<dbReference type="Gene3D" id="1.20.1530.20">
    <property type="match status" value="1"/>
</dbReference>
<accession>A0A7Y4L8A4</accession>
<dbReference type="PANTHER" id="PTHR36838:SF4">
    <property type="entry name" value="AUXIN EFFLUX CARRIER FAMILY PROTEIN"/>
    <property type="match status" value="1"/>
</dbReference>
<evidence type="ECO:0000256" key="7">
    <source>
        <dbReference type="ARBA" id="ARBA00023136"/>
    </source>
</evidence>
<comment type="subcellular location">
    <subcellularLocation>
        <location evidence="1">Cell membrane</location>
        <topology evidence="1">Multi-pass membrane protein</topology>
    </subcellularLocation>
</comment>
<dbReference type="PANTHER" id="PTHR36838">
    <property type="entry name" value="AUXIN EFFLUX CARRIER FAMILY PROTEIN"/>
    <property type="match status" value="1"/>
</dbReference>
<keyword evidence="3" id="KW-0813">Transport</keyword>
<dbReference type="InterPro" id="IPR038770">
    <property type="entry name" value="Na+/solute_symporter_sf"/>
</dbReference>
<evidence type="ECO:0000256" key="4">
    <source>
        <dbReference type="ARBA" id="ARBA00022475"/>
    </source>
</evidence>
<feature type="transmembrane region" description="Helical" evidence="8">
    <location>
        <begin position="99"/>
        <end position="116"/>
    </location>
</feature>
<feature type="transmembrane region" description="Helical" evidence="8">
    <location>
        <begin position="216"/>
        <end position="239"/>
    </location>
</feature>
<feature type="transmembrane region" description="Helical" evidence="8">
    <location>
        <begin position="245"/>
        <end position="266"/>
    </location>
</feature>
<feature type="transmembrane region" description="Helical" evidence="8">
    <location>
        <begin position="37"/>
        <end position="56"/>
    </location>
</feature>
<organism evidence="9 10">
    <name type="scientific">Pelistega europaea</name>
    <dbReference type="NCBI Taxonomy" id="106147"/>
    <lineage>
        <taxon>Bacteria</taxon>
        <taxon>Pseudomonadati</taxon>
        <taxon>Pseudomonadota</taxon>
        <taxon>Betaproteobacteria</taxon>
        <taxon>Burkholderiales</taxon>
        <taxon>Alcaligenaceae</taxon>
        <taxon>Pelistega</taxon>
    </lineage>
</organism>
<dbReference type="RefSeq" id="WP_171587767.1">
    <property type="nucleotide sequence ID" value="NZ_JABGBO010000001.1"/>
</dbReference>
<evidence type="ECO:0000313" key="9">
    <source>
        <dbReference type="EMBL" id="NOL48789.1"/>
    </source>
</evidence>
<feature type="transmembrane region" description="Helical" evidence="8">
    <location>
        <begin position="156"/>
        <end position="177"/>
    </location>
</feature>
<dbReference type="InterPro" id="IPR004776">
    <property type="entry name" value="Mem_transp_PIN-like"/>
</dbReference>
<evidence type="ECO:0000256" key="5">
    <source>
        <dbReference type="ARBA" id="ARBA00022692"/>
    </source>
</evidence>
<keyword evidence="4" id="KW-1003">Cell membrane</keyword>
<evidence type="ECO:0000256" key="8">
    <source>
        <dbReference type="SAM" id="Phobius"/>
    </source>
</evidence>
<comment type="similarity">
    <text evidence="2">Belongs to the auxin efflux carrier (TC 2.A.69) family.</text>
</comment>
<dbReference type="EMBL" id="JABGBO010000001">
    <property type="protein sequence ID" value="NOL48789.1"/>
    <property type="molecule type" value="Genomic_DNA"/>
</dbReference>
<evidence type="ECO:0000256" key="3">
    <source>
        <dbReference type="ARBA" id="ARBA00022448"/>
    </source>
</evidence>
<evidence type="ECO:0000256" key="1">
    <source>
        <dbReference type="ARBA" id="ARBA00004651"/>
    </source>
</evidence>
<feature type="transmembrane region" description="Helical" evidence="8">
    <location>
        <begin position="278"/>
        <end position="301"/>
    </location>
</feature>
<dbReference type="GO" id="GO:0005886">
    <property type="term" value="C:plasma membrane"/>
    <property type="evidence" value="ECO:0007669"/>
    <property type="project" value="UniProtKB-SubCell"/>
</dbReference>
<feature type="transmembrane region" description="Helical" evidence="8">
    <location>
        <begin position="62"/>
        <end position="79"/>
    </location>
</feature>
<evidence type="ECO:0000256" key="6">
    <source>
        <dbReference type="ARBA" id="ARBA00022989"/>
    </source>
</evidence>
<feature type="transmembrane region" description="Helical" evidence="8">
    <location>
        <begin position="189"/>
        <end position="207"/>
    </location>
</feature>
<protein>
    <submittedName>
        <fullName evidence="9">AEC family transporter</fullName>
    </submittedName>
</protein>
<keyword evidence="10" id="KW-1185">Reference proteome</keyword>
<comment type="caution">
    <text evidence="9">The sequence shown here is derived from an EMBL/GenBank/DDBJ whole genome shotgun (WGS) entry which is preliminary data.</text>
</comment>
<dbReference type="AlphaFoldDB" id="A0A7Y4L8A4"/>
<sequence>MDLVYLIISDCLLILIGWLLHNKWHFSGEFFTGLEKLVYFLLFPALMIRSLTLSPISLSSAGNLLIISFLLSFAGLWMGSQVKRFFPVEAKSLASSIQCAYRFNTFMGLSLASAIAGKESFLVMTVLVGFCVPIMNVLAVNTLAKHQNNSNVLLEILKNPLVISTFIGLTLNFSGWSIPDPFAGTLEKLSQGTISLGLMCVGAALMLRSGAQNIQLLSWIVCVRLLVMPIVGIVLALLFQLSAVSAQTLVLFTSLPTASAAYILAVRMGGDGRTVASIISVGTMFAMLTMPMWMSLAAWLFPLGQ</sequence>
<gene>
    <name evidence="9" type="ORF">HKX40_01360</name>
</gene>
<evidence type="ECO:0000313" key="10">
    <source>
        <dbReference type="Proteomes" id="UP000541421"/>
    </source>
</evidence>